<dbReference type="PANTHER" id="PTHR32305">
    <property type="match status" value="1"/>
</dbReference>
<keyword evidence="3" id="KW-0812">Transmembrane</keyword>
<feature type="transmembrane region" description="Helical" evidence="3">
    <location>
        <begin position="1464"/>
        <end position="1484"/>
    </location>
</feature>
<evidence type="ECO:0000256" key="1">
    <source>
        <dbReference type="ARBA" id="ARBA00022737"/>
    </source>
</evidence>
<dbReference type="InterPro" id="IPR056823">
    <property type="entry name" value="TEN-like_YD-shell"/>
</dbReference>
<organism evidence="5 6">
    <name type="scientific">Pseudomonas monteilii</name>
    <dbReference type="NCBI Taxonomy" id="76759"/>
    <lineage>
        <taxon>Bacteria</taxon>
        <taxon>Pseudomonadati</taxon>
        <taxon>Pseudomonadota</taxon>
        <taxon>Gammaproteobacteria</taxon>
        <taxon>Pseudomonadales</taxon>
        <taxon>Pseudomonadaceae</taxon>
        <taxon>Pseudomonas</taxon>
    </lineage>
</organism>
<protein>
    <recommendedName>
        <fullName evidence="4">Teneurin-like YD-shell domain-containing protein</fullName>
    </recommendedName>
</protein>
<dbReference type="Gene3D" id="2.180.10.10">
    <property type="entry name" value="RHS repeat-associated core"/>
    <property type="match status" value="2"/>
</dbReference>
<evidence type="ECO:0000313" key="6">
    <source>
        <dbReference type="Proteomes" id="UP000077242"/>
    </source>
</evidence>
<dbReference type="PANTHER" id="PTHR32305:SF15">
    <property type="entry name" value="PROTEIN RHSA-RELATED"/>
    <property type="match status" value="1"/>
</dbReference>
<dbReference type="Pfam" id="PF25023">
    <property type="entry name" value="TEN_YD-shell"/>
    <property type="match status" value="1"/>
</dbReference>
<feature type="transmembrane region" description="Helical" evidence="3">
    <location>
        <begin position="1491"/>
        <end position="1512"/>
    </location>
</feature>
<proteinExistence type="predicted"/>
<keyword evidence="1" id="KW-0677">Repeat</keyword>
<accession>A0AAP7KIC7</accession>
<sequence length="1703" mass="189497">MAGASVIHSNATNFQSFLQSGVDPRTGQYTLAIKLPTLAGNDLIGPQLPLQLAFSPLNDQDSGFGKGWSLGLTQYVPGSHMLALHSGETFKVTGDGAQPDIREKKLDTFHFHDDTQHPTAPQDRYRVVHKSGLVEILTRHGGSNNPMYLPTEVHTAIGHTLLLRYSANPIHLETLEWRDSDNKVQQLLKLTYSTGGATIDLHPGAGADGYHARYTLQMLNRVLDKIILPSEDQANWRIEYAQVNNLTCVKKLWTPFGAEEHIDYDVDGHRLPTNADRTTLPRVSEHRVYPAGAGKPHLKTTYTYQHFDTDSETWLDHNFVGYNSGITWQDDGEDNLYRAQADYQYSVTATFWDGNAAVRTRTHTYNRHHLMVRQTLEQDGHIEETLTRYHEADDTPFELQPPYFQLPHVITKRWTLRSDPFKQRLEQVTTLYDEVGNLIEEVQPTGIRTRYEYYSEQGEAGEDGICPADPENFKRNLKCITVYPLSGLPGDAPVLRTRLSYKEYTPLDGKTTPWLAVSEERHLQVMRAGQHDETEQLLQLTERGYLNEPRNAYLHGRPDYQTTTRYGAALKDPLRKAMESRTTRTNWHYRKVLDKDWGLEHWRDTRVFGYDAEPGLTQMSTSEATSALTGQQTYRQDATGNAVRFTYDALNRLLEETVAPGTPDATTTAHGYALVSAVGGMATQWVIESTGVKSTVTLDGCNRPVREERETAATAGTSKLVSESEYDGLGQLKSLTLYDYYQTDAHAAEKVIELTSSFAYDAWGELCKTTQADGVTTHRERTPFGKSGDTVTEWVETPDRPGQRQQQTITETNSFGSPALVYRVDADGKPLGRQVFTYDGLGQCTDQARFIEKPGNAIHTARRNTRYQFDVWGRISQTEQPDKSTMLRDFALHSSGELTERLQVRSRNSLTPQVVCTREFDGVSRLKALTMGARHETYTYVDNTVLPHTRSTASKRTFTYTYQPSLSAQPKSISIATPASIDAPHEASFDYHPLTAAINDATNAQGKRSYHYTDQGHLKQALWADAITGEQHTCSYSHSLQGRPLLTTTSDGDSIAHTYDALGRLETTRQGNLLATFGYDTAGRLHTTETEDTANGQRVLCEQYYDDLGRETSRTQTLTRADGSALTHALVLAWRSDDQLYSRTLSRDGSVVLHESFDYDVLDRLEHHRFEGTELPGNAHGRQFVSQFFIYDARNNLSECYTDFADGSMDKATYRYDGFLLREATHTLQPDYPAKQAFSHDDDGNLLNDEQGNRLVYDLAGRLQEVRSSDGAQLLHSYRYDGHGDLIGATQGSAGEVQRRYQDYRLSSTLENGLLTQYLYAADRPVGLQQAGAGSDTRLLLSDHTGSVIGESDGSTLTQARYNAYGETLADSNLQGMLGFNGEARERALGWYLLGRGYRAYNPVLMRFHSPDELSPEDAGINPYSYCGGNPSNWRDPSGHKGERYSVELPYIPPTPAPKPKKDWRSWLGVALGVVFAVVSLIMLPPVGFTFAFALGVGSLALDVASTAASAVAVANNDETANNWAFWLGIASAVSTLTVIVASRFMAAKTTSNVVTRSVGTQTDDVIGAISNGGNLTQTRSIFGPASNLPSRRFNNYVRKFTTGNGKAKFSELDSLDSIPLRNEGEIVRNPIYKADKNAAPTIFEANIVTTEGPTTTIFTPASPTTTDFTPAAGIEGWGRRIVNGKVSYTENVFPPDFRPPGL</sequence>
<name>A0AAP7KIC7_9PSED</name>
<dbReference type="Proteomes" id="UP000077242">
    <property type="component" value="Unassembled WGS sequence"/>
</dbReference>
<keyword evidence="3" id="KW-1133">Transmembrane helix</keyword>
<dbReference type="EMBL" id="LSTU01000003">
    <property type="protein sequence ID" value="OAH57052.1"/>
    <property type="molecule type" value="Genomic_DNA"/>
</dbReference>
<keyword evidence="3" id="KW-0472">Membrane</keyword>
<feature type="region of interest" description="Disordered" evidence="2">
    <location>
        <begin position="778"/>
        <end position="805"/>
    </location>
</feature>
<comment type="caution">
    <text evidence="5">The sequence shown here is derived from an EMBL/GenBank/DDBJ whole genome shotgun (WGS) entry which is preliminary data.</text>
</comment>
<dbReference type="NCBIfam" id="TIGR03696">
    <property type="entry name" value="Rhs_assc_core"/>
    <property type="match status" value="1"/>
</dbReference>
<gene>
    <name evidence="5" type="ORF">AYJ70_18270</name>
</gene>
<evidence type="ECO:0000259" key="4">
    <source>
        <dbReference type="Pfam" id="PF25023"/>
    </source>
</evidence>
<evidence type="ECO:0000313" key="5">
    <source>
        <dbReference type="EMBL" id="OAH57052.1"/>
    </source>
</evidence>
<dbReference type="InterPro" id="IPR022385">
    <property type="entry name" value="Rhs_assc_core"/>
</dbReference>
<dbReference type="InterPro" id="IPR050708">
    <property type="entry name" value="T6SS_VgrG/RHS"/>
</dbReference>
<reference evidence="6" key="1">
    <citation type="submission" date="2016-02" db="EMBL/GenBank/DDBJ databases">
        <title>Dietzia cinnamea strain CD11_5 genome sequencing and assembly.</title>
        <authorList>
            <person name="Kaur G."/>
            <person name="Nair G.R."/>
            <person name="Mayilraj S."/>
        </authorList>
    </citation>
    <scope>NUCLEOTIDE SEQUENCE [LARGE SCALE GENOMIC DNA]</scope>
    <source>
        <strain evidence="6">CD10_2</strain>
    </source>
</reference>
<feature type="domain" description="Teneurin-like YD-shell" evidence="4">
    <location>
        <begin position="1139"/>
        <end position="1413"/>
    </location>
</feature>
<evidence type="ECO:0000256" key="2">
    <source>
        <dbReference type="SAM" id="MobiDB-lite"/>
    </source>
</evidence>
<feature type="transmembrane region" description="Helical" evidence="3">
    <location>
        <begin position="1524"/>
        <end position="1547"/>
    </location>
</feature>
<evidence type="ECO:0000256" key="3">
    <source>
        <dbReference type="SAM" id="Phobius"/>
    </source>
</evidence>